<dbReference type="InterPro" id="IPR036908">
    <property type="entry name" value="RlpA-like_sf"/>
</dbReference>
<sequence length="169" mass="17836">MDVHERRRIALATVFTVVALPAIWLFDRDDPTASPGVAAAGVPAPAVSTVEELPVDTEPEVPVFLDNTVVVVAPAVIDVALPDAPGDDEKEGTASFKRFDQTTDRMCAAPGLPSNTLITVTNIDNGLSITCRTTNGVSVPYGVAVTIDTDLFVKIADLVDAPVPVRISW</sequence>
<evidence type="ECO:0000256" key="1">
    <source>
        <dbReference type="SAM" id="Phobius"/>
    </source>
</evidence>
<keyword evidence="1" id="KW-0472">Membrane</keyword>
<name>A0A6J6CG76_9ZZZZ</name>
<reference evidence="2" key="1">
    <citation type="submission" date="2020-05" db="EMBL/GenBank/DDBJ databases">
        <authorList>
            <person name="Chiriac C."/>
            <person name="Salcher M."/>
            <person name="Ghai R."/>
            <person name="Kavagutti S V."/>
        </authorList>
    </citation>
    <scope>NUCLEOTIDE SEQUENCE</scope>
</reference>
<keyword evidence="1" id="KW-0812">Transmembrane</keyword>
<dbReference type="AlphaFoldDB" id="A0A6J6CG76"/>
<dbReference type="EMBL" id="CAEZSR010000025">
    <property type="protein sequence ID" value="CAB4550155.1"/>
    <property type="molecule type" value="Genomic_DNA"/>
</dbReference>
<evidence type="ECO:0000313" key="2">
    <source>
        <dbReference type="EMBL" id="CAB4550155.1"/>
    </source>
</evidence>
<gene>
    <name evidence="2" type="ORF">UFOPK1493_00994</name>
</gene>
<accession>A0A6J6CG76</accession>
<keyword evidence="1" id="KW-1133">Transmembrane helix</keyword>
<dbReference type="Gene3D" id="2.40.40.10">
    <property type="entry name" value="RlpA-like domain"/>
    <property type="match status" value="1"/>
</dbReference>
<feature type="transmembrane region" description="Helical" evidence="1">
    <location>
        <begin position="9"/>
        <end position="26"/>
    </location>
</feature>
<protein>
    <submittedName>
        <fullName evidence="2">Unannotated protein</fullName>
    </submittedName>
</protein>
<organism evidence="2">
    <name type="scientific">freshwater metagenome</name>
    <dbReference type="NCBI Taxonomy" id="449393"/>
    <lineage>
        <taxon>unclassified sequences</taxon>
        <taxon>metagenomes</taxon>
        <taxon>ecological metagenomes</taxon>
    </lineage>
</organism>
<proteinExistence type="predicted"/>